<evidence type="ECO:0000256" key="1">
    <source>
        <dbReference type="ARBA" id="ARBA00038349"/>
    </source>
</evidence>
<sequence length="828" mass="91928">MDYLNKFKSTVSSVAAQVTQALPGNPIFREYDVQGQIATAGPGLSWKIFSGTKHTTKQAVAIWLFEKKTLDKWPKVDKEAFGELLKRGVSQITRLRHPRLLVVERVLEESRDNFAFCTEPIFASLANIFGDTENLSDRPSHLDDFQFENIELEHGLFQLSEALNFLHNDAKILHKNVCPNSIIINAKGAWKLAGFDFCSTGVSDGQGRILCEPFEWNRSLNSAFLPHLDFASPEMVDGQKCDQTSDIFSFGLLAASVYNKNKVVIKSRGNVDNYKKEIGKLSDNSYWFSNVPDLYKDDLKACLNINQQLRPDTFQLTKSRLFEHASLKTLNYLESLMQMDNAQKMTFFKGLPNVLINFPKRPLVQKVLPCLSEQFTTAELVPFILPSIFYISQQVSNKEFSDVILPSLIPVFQMQHPYQIVLLLLQQMPLLLAKTPEAELKRHVLPMIYNSLSNDNPRIQELCLSIVPTIGKLVDRDAMRANLLPKLLKLILDGHVLSIRVLTLICLSKLLPTLEPWMVSDQILPALPKINSKEPGILMAVLGIYKLAFESEKFGINKDLCAKSVLPFLISTMVENTLNLNQFEQFVALIKVMMTRVEGEQRSRLQQLSAGQEEQRNIGDFNDIFNKGETNKCPNMDDLGMTVGSGNTVSRSNANPSPISTFANTTQTASPSLDMDVFGGSFSSSSVQPMSNVNAKKSSNGVSTILSALDDFDPFKSKSPAPLSTFSSSSTFANNSVFSGGVMPPPPTSSNPIQRSNNLFAADSGSSSSSKSDPFANLLSSNLNGLASQRKNNLPINNSIPNMMGNMQKMTVPSTQNSQADNLLDFLN</sequence>
<dbReference type="InterPro" id="IPR000719">
    <property type="entry name" value="Prot_kinase_dom"/>
</dbReference>
<evidence type="ECO:0000313" key="4">
    <source>
        <dbReference type="Proteomes" id="UP000095284"/>
    </source>
</evidence>
<evidence type="ECO:0000256" key="2">
    <source>
        <dbReference type="SAM" id="MobiDB-lite"/>
    </source>
</evidence>
<dbReference type="WBParaSite" id="BXY_1171200.1">
    <property type="protein sequence ID" value="BXY_1171200.1"/>
    <property type="gene ID" value="BXY_1171200"/>
</dbReference>
<dbReference type="Pfam" id="PF00069">
    <property type="entry name" value="Pkinase"/>
    <property type="match status" value="1"/>
</dbReference>
<protein>
    <submittedName>
        <fullName evidence="5">Protein kinase domain-containing protein</fullName>
    </submittedName>
</protein>
<dbReference type="InterPro" id="IPR011009">
    <property type="entry name" value="Kinase-like_dom_sf"/>
</dbReference>
<feature type="compositionally biased region" description="Polar residues" evidence="2">
    <location>
        <begin position="750"/>
        <end position="759"/>
    </location>
</feature>
<proteinExistence type="inferred from homology"/>
<dbReference type="Gene3D" id="1.10.510.10">
    <property type="entry name" value="Transferase(Phosphotransferase) domain 1"/>
    <property type="match status" value="1"/>
</dbReference>
<accession>A0A1I7SFA0</accession>
<dbReference type="InterPro" id="IPR016024">
    <property type="entry name" value="ARM-type_fold"/>
</dbReference>
<dbReference type="GO" id="GO:0004672">
    <property type="term" value="F:protein kinase activity"/>
    <property type="evidence" value="ECO:0007669"/>
    <property type="project" value="InterPro"/>
</dbReference>
<feature type="compositionally biased region" description="Low complexity" evidence="2">
    <location>
        <begin position="764"/>
        <end position="774"/>
    </location>
</feature>
<feature type="domain" description="Protein kinase" evidence="3">
    <location>
        <begin position="34"/>
        <end position="327"/>
    </location>
</feature>
<dbReference type="InterPro" id="IPR011989">
    <property type="entry name" value="ARM-like"/>
</dbReference>
<comment type="similarity">
    <text evidence="1">Belongs to the protein kinase superfamily.</text>
</comment>
<dbReference type="PROSITE" id="PS50011">
    <property type="entry name" value="PROTEIN_KINASE_DOM"/>
    <property type="match status" value="1"/>
</dbReference>
<reference evidence="5" key="1">
    <citation type="submission" date="2016-11" db="UniProtKB">
        <authorList>
            <consortium name="WormBaseParasite"/>
        </authorList>
    </citation>
    <scope>IDENTIFICATION</scope>
</reference>
<dbReference type="Proteomes" id="UP000095284">
    <property type="component" value="Unplaced"/>
</dbReference>
<organism evidence="4 5">
    <name type="scientific">Bursaphelenchus xylophilus</name>
    <name type="common">Pinewood nematode worm</name>
    <name type="synonym">Aphelenchoides xylophilus</name>
    <dbReference type="NCBI Taxonomy" id="6326"/>
    <lineage>
        <taxon>Eukaryota</taxon>
        <taxon>Metazoa</taxon>
        <taxon>Ecdysozoa</taxon>
        <taxon>Nematoda</taxon>
        <taxon>Chromadorea</taxon>
        <taxon>Rhabditida</taxon>
        <taxon>Tylenchina</taxon>
        <taxon>Tylenchomorpha</taxon>
        <taxon>Aphelenchoidea</taxon>
        <taxon>Aphelenchoididae</taxon>
        <taxon>Bursaphelenchus</taxon>
    </lineage>
</organism>
<dbReference type="PANTHER" id="PTHR12984">
    <property type="entry name" value="SCY1-RELATED S/T PROTEIN KINASE-LIKE"/>
    <property type="match status" value="1"/>
</dbReference>
<dbReference type="SUPFAM" id="SSF48371">
    <property type="entry name" value="ARM repeat"/>
    <property type="match status" value="1"/>
</dbReference>
<evidence type="ECO:0000259" key="3">
    <source>
        <dbReference type="PROSITE" id="PS50011"/>
    </source>
</evidence>
<feature type="region of interest" description="Disordered" evidence="2">
    <location>
        <begin position="741"/>
        <end position="774"/>
    </location>
</feature>
<dbReference type="GO" id="GO:0005524">
    <property type="term" value="F:ATP binding"/>
    <property type="evidence" value="ECO:0007669"/>
    <property type="project" value="InterPro"/>
</dbReference>
<dbReference type="AlphaFoldDB" id="A0A1I7SFA0"/>
<dbReference type="PANTHER" id="PTHR12984:SF6">
    <property type="entry name" value="SCY1-LIKE PROTEIN 2"/>
    <property type="match status" value="1"/>
</dbReference>
<name>A0A1I7SFA0_BURXY</name>
<dbReference type="Gene3D" id="1.25.10.10">
    <property type="entry name" value="Leucine-rich Repeat Variant"/>
    <property type="match status" value="1"/>
</dbReference>
<dbReference type="SUPFAM" id="SSF56112">
    <property type="entry name" value="Protein kinase-like (PK-like)"/>
    <property type="match status" value="1"/>
</dbReference>
<dbReference type="SMART" id="SM00220">
    <property type="entry name" value="S_TKc"/>
    <property type="match status" value="1"/>
</dbReference>
<dbReference type="CDD" id="cd14011">
    <property type="entry name" value="PK_SCY1_like"/>
    <property type="match status" value="1"/>
</dbReference>
<dbReference type="Gene3D" id="3.30.200.20">
    <property type="entry name" value="Phosphorylase Kinase, domain 1"/>
    <property type="match status" value="1"/>
</dbReference>
<dbReference type="InterPro" id="IPR051177">
    <property type="entry name" value="CIK-Related_Protein"/>
</dbReference>
<evidence type="ECO:0000313" key="5">
    <source>
        <dbReference type="WBParaSite" id="BXY_1171200.1"/>
    </source>
</evidence>